<dbReference type="OrthoDB" id="163546at2"/>
<accession>A0A3M0MJF9</accession>
<evidence type="ECO:0000313" key="4">
    <source>
        <dbReference type="Proteomes" id="UP000273516"/>
    </source>
</evidence>
<dbReference type="Gene3D" id="2.40.50.100">
    <property type="match status" value="1"/>
</dbReference>
<dbReference type="InterPro" id="IPR050709">
    <property type="entry name" value="Biotin_Carboxyl_Carrier/Decarb"/>
</dbReference>
<dbReference type="InterPro" id="IPR000089">
    <property type="entry name" value="Biotin_lipoyl"/>
</dbReference>
<dbReference type="InterPro" id="IPR011053">
    <property type="entry name" value="Single_hybrid_motif"/>
</dbReference>
<feature type="domain" description="Lipoyl-binding" evidence="2">
    <location>
        <begin position="1"/>
        <end position="72"/>
    </location>
</feature>
<dbReference type="AlphaFoldDB" id="A0A3M0MJF9"/>
<dbReference type="PANTHER" id="PTHR45266">
    <property type="entry name" value="OXALOACETATE DECARBOXYLASE ALPHA CHAIN"/>
    <property type="match status" value="1"/>
</dbReference>
<dbReference type="RefSeq" id="WP_122110671.1">
    <property type="nucleotide sequence ID" value="NZ_QOKZ01000001.1"/>
</dbReference>
<evidence type="ECO:0000256" key="1">
    <source>
        <dbReference type="ARBA" id="ARBA00023267"/>
    </source>
</evidence>
<comment type="caution">
    <text evidence="3">The sequence shown here is derived from an EMBL/GenBank/DDBJ whole genome shotgun (WGS) entry which is preliminary data.</text>
</comment>
<keyword evidence="4" id="KW-1185">Reference proteome</keyword>
<proteinExistence type="predicted"/>
<dbReference type="EMBL" id="QOKZ01000001">
    <property type="protein sequence ID" value="RMC37585.1"/>
    <property type="molecule type" value="Genomic_DNA"/>
</dbReference>
<dbReference type="Proteomes" id="UP000273516">
    <property type="component" value="Unassembled WGS sequence"/>
</dbReference>
<evidence type="ECO:0000313" key="3">
    <source>
        <dbReference type="EMBL" id="RMC37585.1"/>
    </source>
</evidence>
<dbReference type="SUPFAM" id="SSF51230">
    <property type="entry name" value="Single hybrid motif"/>
    <property type="match status" value="1"/>
</dbReference>
<dbReference type="PANTHER" id="PTHR45266:SF3">
    <property type="entry name" value="OXALOACETATE DECARBOXYLASE ALPHA CHAIN"/>
    <property type="match status" value="1"/>
</dbReference>
<dbReference type="CDD" id="cd06850">
    <property type="entry name" value="biotinyl_domain"/>
    <property type="match status" value="1"/>
</dbReference>
<dbReference type="PROSITE" id="PS50968">
    <property type="entry name" value="BIOTINYL_LIPOYL"/>
    <property type="match status" value="1"/>
</dbReference>
<gene>
    <name evidence="3" type="ORF">C9E81_02215</name>
</gene>
<sequence>MAEIGLKSEVAGRVWLLARQEGDEVAAQEAVVIVEAMKMEIPVISERSGKVVKLLVSEGDEVAEDQTVAIIDVAP</sequence>
<evidence type="ECO:0000259" key="2">
    <source>
        <dbReference type="PROSITE" id="PS50968"/>
    </source>
</evidence>
<name>A0A3M0MJF9_9RHOB</name>
<protein>
    <submittedName>
        <fullName evidence="3">Biotin/lipoyl-binding protein</fullName>
    </submittedName>
</protein>
<organism evidence="3 4">
    <name type="scientific">Paracoccus alkanivorans</name>
    <dbReference type="NCBI Taxonomy" id="2116655"/>
    <lineage>
        <taxon>Bacteria</taxon>
        <taxon>Pseudomonadati</taxon>
        <taxon>Pseudomonadota</taxon>
        <taxon>Alphaproteobacteria</taxon>
        <taxon>Rhodobacterales</taxon>
        <taxon>Paracoccaceae</taxon>
        <taxon>Paracoccus</taxon>
    </lineage>
</organism>
<keyword evidence="1" id="KW-0092">Biotin</keyword>
<reference evidence="3 4" key="1">
    <citation type="submission" date="2018-07" db="EMBL/GenBank/DDBJ databases">
        <authorList>
            <person name="Zhang Y."/>
            <person name="Wang L."/>
            <person name="Ma S."/>
        </authorList>
    </citation>
    <scope>NUCLEOTIDE SEQUENCE [LARGE SCALE GENOMIC DNA]</scope>
    <source>
        <strain evidence="3 4">4-2</strain>
    </source>
</reference>
<dbReference type="Pfam" id="PF00364">
    <property type="entry name" value="Biotin_lipoyl"/>
    <property type="match status" value="1"/>
</dbReference>